<dbReference type="RefSeq" id="WP_092784810.1">
    <property type="nucleotide sequence ID" value="NZ_FORA01000008.1"/>
</dbReference>
<feature type="transmembrane region" description="Helical" evidence="9">
    <location>
        <begin position="12"/>
        <end position="34"/>
    </location>
</feature>
<feature type="transmembrane region" description="Helical" evidence="9">
    <location>
        <begin position="157"/>
        <end position="182"/>
    </location>
</feature>
<dbReference type="PANTHER" id="PTHR30625">
    <property type="entry name" value="PROTEIN TOLQ"/>
    <property type="match status" value="1"/>
</dbReference>
<gene>
    <name evidence="11" type="ORF">SAMN04488095_3779</name>
</gene>
<evidence type="ECO:0000256" key="9">
    <source>
        <dbReference type="SAM" id="Phobius"/>
    </source>
</evidence>
<dbReference type="InterPro" id="IPR050790">
    <property type="entry name" value="ExbB/TolQ_transport"/>
</dbReference>
<sequence>MPDFAQFGLPTLIIFALLALLSVTAVATGLWKMAQFRRLGLGRRKEAETILENWLSGQAPRAQEQAAARKSGAARILQAVFSGLQARPDDPRYAEELGRQVALGELTALGSRMRLLEMVVQAAPMLGLLGTVIGMIDAFSALSLAQGAADPTELAGGIWTALTTTAAGLAIALVAYVIANMLESRIDAERARMETLLSAAIHGRVDTGAGLPGSARG</sequence>
<evidence type="ECO:0000256" key="4">
    <source>
        <dbReference type="ARBA" id="ARBA00022692"/>
    </source>
</evidence>
<keyword evidence="3" id="KW-1003">Cell membrane</keyword>
<evidence type="ECO:0000259" key="10">
    <source>
        <dbReference type="Pfam" id="PF01618"/>
    </source>
</evidence>
<dbReference type="GO" id="GO:0005886">
    <property type="term" value="C:plasma membrane"/>
    <property type="evidence" value="ECO:0007669"/>
    <property type="project" value="UniProtKB-SubCell"/>
</dbReference>
<evidence type="ECO:0000256" key="7">
    <source>
        <dbReference type="ARBA" id="ARBA00023136"/>
    </source>
</evidence>
<dbReference type="OrthoDB" id="4045at2"/>
<dbReference type="Proteomes" id="UP000199110">
    <property type="component" value="Unassembled WGS sequence"/>
</dbReference>
<dbReference type="STRING" id="390807.SAMN04488095_3779"/>
<keyword evidence="2 8" id="KW-0813">Transport</keyword>
<keyword evidence="7 9" id="KW-0472">Membrane</keyword>
<evidence type="ECO:0000313" key="12">
    <source>
        <dbReference type="Proteomes" id="UP000199110"/>
    </source>
</evidence>
<keyword evidence="12" id="KW-1185">Reference proteome</keyword>
<dbReference type="AlphaFoldDB" id="A0A1I3UKA2"/>
<comment type="subcellular location">
    <subcellularLocation>
        <location evidence="1">Cell membrane</location>
        <topology evidence="1">Multi-pass membrane protein</topology>
    </subcellularLocation>
    <subcellularLocation>
        <location evidence="8">Membrane</location>
        <topology evidence="8">Multi-pass membrane protein</topology>
    </subcellularLocation>
</comment>
<reference evidence="11 12" key="1">
    <citation type="submission" date="2016-10" db="EMBL/GenBank/DDBJ databases">
        <authorList>
            <person name="de Groot N.N."/>
        </authorList>
    </citation>
    <scope>NUCLEOTIDE SEQUENCE [LARGE SCALE GENOMIC DNA]</scope>
    <source>
        <strain evidence="11 12">DSM 19073</strain>
    </source>
</reference>
<evidence type="ECO:0000256" key="1">
    <source>
        <dbReference type="ARBA" id="ARBA00004651"/>
    </source>
</evidence>
<accession>A0A1I3UKA2</accession>
<evidence type="ECO:0000313" key="11">
    <source>
        <dbReference type="EMBL" id="SFJ83139.1"/>
    </source>
</evidence>
<dbReference type="PANTHER" id="PTHR30625:SF15">
    <property type="entry name" value="BIOPOLYMER TRANSPORT PROTEIN EXBB"/>
    <property type="match status" value="1"/>
</dbReference>
<evidence type="ECO:0000256" key="2">
    <source>
        <dbReference type="ARBA" id="ARBA00022448"/>
    </source>
</evidence>
<keyword evidence="5 8" id="KW-0653">Protein transport</keyword>
<feature type="domain" description="MotA/TolQ/ExbB proton channel" evidence="10">
    <location>
        <begin position="73"/>
        <end position="194"/>
    </location>
</feature>
<name>A0A1I3UKA2_9RHOB</name>
<dbReference type="InterPro" id="IPR002898">
    <property type="entry name" value="MotA_ExbB_proton_chnl"/>
</dbReference>
<organism evidence="11 12">
    <name type="scientific">Jannaschia pohangensis</name>
    <dbReference type="NCBI Taxonomy" id="390807"/>
    <lineage>
        <taxon>Bacteria</taxon>
        <taxon>Pseudomonadati</taxon>
        <taxon>Pseudomonadota</taxon>
        <taxon>Alphaproteobacteria</taxon>
        <taxon>Rhodobacterales</taxon>
        <taxon>Roseobacteraceae</taxon>
        <taxon>Jannaschia</taxon>
    </lineage>
</organism>
<proteinExistence type="inferred from homology"/>
<evidence type="ECO:0000256" key="8">
    <source>
        <dbReference type="RuleBase" id="RU004057"/>
    </source>
</evidence>
<dbReference type="GO" id="GO:0017038">
    <property type="term" value="P:protein import"/>
    <property type="evidence" value="ECO:0007669"/>
    <property type="project" value="TreeGrafter"/>
</dbReference>
<protein>
    <submittedName>
        <fullName evidence="11">Outer membrane transport energization protein ExbB</fullName>
    </submittedName>
</protein>
<evidence type="ECO:0000256" key="3">
    <source>
        <dbReference type="ARBA" id="ARBA00022475"/>
    </source>
</evidence>
<feature type="transmembrane region" description="Helical" evidence="9">
    <location>
        <begin position="122"/>
        <end position="145"/>
    </location>
</feature>
<keyword evidence="6 9" id="KW-1133">Transmembrane helix</keyword>
<evidence type="ECO:0000256" key="5">
    <source>
        <dbReference type="ARBA" id="ARBA00022927"/>
    </source>
</evidence>
<evidence type="ECO:0000256" key="6">
    <source>
        <dbReference type="ARBA" id="ARBA00022989"/>
    </source>
</evidence>
<dbReference type="EMBL" id="FORA01000008">
    <property type="protein sequence ID" value="SFJ83139.1"/>
    <property type="molecule type" value="Genomic_DNA"/>
</dbReference>
<keyword evidence="4 9" id="KW-0812">Transmembrane</keyword>
<comment type="similarity">
    <text evidence="8">Belongs to the exbB/tolQ family.</text>
</comment>
<dbReference type="Pfam" id="PF01618">
    <property type="entry name" value="MotA_ExbB"/>
    <property type="match status" value="1"/>
</dbReference>